<evidence type="ECO:0000313" key="4">
    <source>
        <dbReference type="EMBL" id="RAL70254.1"/>
    </source>
</evidence>
<evidence type="ECO:0000313" key="7">
    <source>
        <dbReference type="Proteomes" id="UP000249146"/>
    </source>
</evidence>
<protein>
    <submittedName>
        <fullName evidence="2">Uncharacterized protein</fullName>
    </submittedName>
</protein>
<keyword evidence="1" id="KW-0472">Membrane</keyword>
<keyword evidence="1" id="KW-0812">Transmembrane</keyword>
<evidence type="ECO:0000313" key="2">
    <source>
        <dbReference type="EMBL" id="AMU86892.1"/>
    </source>
</evidence>
<evidence type="ECO:0000313" key="3">
    <source>
        <dbReference type="EMBL" id="RAL69118.1"/>
    </source>
</evidence>
<dbReference type="AlphaFoldDB" id="A0A142VAT9"/>
<feature type="transmembrane region" description="Helical" evidence="1">
    <location>
        <begin position="6"/>
        <end position="24"/>
    </location>
</feature>
<dbReference type="EMBL" id="CP011127">
    <property type="protein sequence ID" value="AMU86892.1"/>
    <property type="molecule type" value="Genomic_DNA"/>
</dbReference>
<accession>A0A142VAT9</accession>
<dbReference type="Proteomes" id="UP000248786">
    <property type="component" value="Unassembled WGS sequence"/>
</dbReference>
<dbReference type="Proteomes" id="UP000249146">
    <property type="component" value="Unassembled WGS sequence"/>
</dbReference>
<gene>
    <name evidence="4" type="ORF">C1G86_1129</name>
    <name evidence="3" type="ORF">C1G87_1093</name>
    <name evidence="2" type="ORF">Dm11a5_1066</name>
</gene>
<evidence type="ECO:0000313" key="6">
    <source>
        <dbReference type="Proteomes" id="UP000248786"/>
    </source>
</evidence>
<dbReference type="Proteomes" id="UP000076394">
    <property type="component" value="Chromosome"/>
</dbReference>
<name>A0A142VAT9_9CHLR</name>
<organism evidence="2 5">
    <name type="scientific">Dehalococcoides mccartyi</name>
    <dbReference type="NCBI Taxonomy" id="61435"/>
    <lineage>
        <taxon>Bacteria</taxon>
        <taxon>Bacillati</taxon>
        <taxon>Chloroflexota</taxon>
        <taxon>Dehalococcoidia</taxon>
        <taxon>Dehalococcoidales</taxon>
        <taxon>Dehalococcoidaceae</taxon>
        <taxon>Dehalococcoides</taxon>
    </lineage>
</organism>
<sequence>MSVALTMFFLFIKSYYILYQLFSVKTIFSAMHCRANNVIVLNNIGKIHGFWFVPVSASANIS</sequence>
<dbReference type="PATRIC" id="fig|61435.13.peg.1090"/>
<evidence type="ECO:0000313" key="5">
    <source>
        <dbReference type="Proteomes" id="UP000076394"/>
    </source>
</evidence>
<dbReference type="EMBL" id="QGLC01000011">
    <property type="protein sequence ID" value="RAL69118.1"/>
    <property type="molecule type" value="Genomic_DNA"/>
</dbReference>
<keyword evidence="1" id="KW-1133">Transmembrane helix</keyword>
<evidence type="ECO:0000256" key="1">
    <source>
        <dbReference type="SAM" id="Phobius"/>
    </source>
</evidence>
<proteinExistence type="predicted"/>
<reference evidence="2 5" key="1">
    <citation type="submission" date="2015-03" db="EMBL/GenBank/DDBJ databases">
        <title>Genomic characterization of Dehalococcoides mccartyi strain 11a5, an unusal plasmid-containing chloroethene dechlorinator.</title>
        <authorList>
            <person name="Zhao S."/>
            <person name="Ding C."/>
            <person name="He J."/>
        </authorList>
    </citation>
    <scope>NUCLEOTIDE SEQUENCE [LARGE SCALE GENOMIC DNA]</scope>
    <source>
        <strain evidence="2 5">11a5</strain>
    </source>
</reference>
<dbReference type="EMBL" id="QGLD01000011">
    <property type="protein sequence ID" value="RAL70254.1"/>
    <property type="molecule type" value="Genomic_DNA"/>
</dbReference>
<reference evidence="6 7" key="2">
    <citation type="submission" date="2018-05" db="EMBL/GenBank/DDBJ databases">
        <title>Draft genome sequences of Dehalococcoides mccartyi strains RC and KS.</title>
        <authorList>
            <person name="Higgins S.A."/>
            <person name="Padilla-Crespo E."/>
            <person name="Loeffler F.E."/>
        </authorList>
    </citation>
    <scope>NUCLEOTIDE SEQUENCE [LARGE SCALE GENOMIC DNA]</scope>
    <source>
        <strain evidence="4 6">KS</strain>
        <strain evidence="3 7">RC</strain>
    </source>
</reference>